<dbReference type="EMBL" id="MU167516">
    <property type="protein sequence ID" value="KAG0139829.1"/>
    <property type="molecule type" value="Genomic_DNA"/>
</dbReference>
<dbReference type="Proteomes" id="UP000886653">
    <property type="component" value="Unassembled WGS sequence"/>
</dbReference>
<name>A0A9P6N5R1_9BASI</name>
<feature type="chain" id="PRO_5040463488" description="Secreted protein" evidence="1">
    <location>
        <begin position="28"/>
        <end position="186"/>
    </location>
</feature>
<evidence type="ECO:0008006" key="4">
    <source>
        <dbReference type="Google" id="ProtNLM"/>
    </source>
</evidence>
<keyword evidence="1" id="KW-0732">Signal</keyword>
<organism evidence="2 3">
    <name type="scientific">Cronartium quercuum f. sp. fusiforme G11</name>
    <dbReference type="NCBI Taxonomy" id="708437"/>
    <lineage>
        <taxon>Eukaryota</taxon>
        <taxon>Fungi</taxon>
        <taxon>Dikarya</taxon>
        <taxon>Basidiomycota</taxon>
        <taxon>Pucciniomycotina</taxon>
        <taxon>Pucciniomycetes</taxon>
        <taxon>Pucciniales</taxon>
        <taxon>Coleosporiaceae</taxon>
        <taxon>Cronartium</taxon>
    </lineage>
</organism>
<feature type="signal peptide" evidence="1">
    <location>
        <begin position="1"/>
        <end position="27"/>
    </location>
</feature>
<evidence type="ECO:0000313" key="3">
    <source>
        <dbReference type="Proteomes" id="UP000886653"/>
    </source>
</evidence>
<dbReference type="AlphaFoldDB" id="A0A9P6N5R1"/>
<proteinExistence type="predicted"/>
<reference evidence="2" key="1">
    <citation type="submission" date="2013-11" db="EMBL/GenBank/DDBJ databases">
        <title>Genome sequence of the fusiform rust pathogen reveals effectors for host alternation and coevolution with pine.</title>
        <authorList>
            <consortium name="DOE Joint Genome Institute"/>
            <person name="Smith K."/>
            <person name="Pendleton A."/>
            <person name="Kubisiak T."/>
            <person name="Anderson C."/>
            <person name="Salamov A."/>
            <person name="Aerts A."/>
            <person name="Riley R."/>
            <person name="Clum A."/>
            <person name="Lindquist E."/>
            <person name="Ence D."/>
            <person name="Campbell M."/>
            <person name="Kronenberg Z."/>
            <person name="Feau N."/>
            <person name="Dhillon B."/>
            <person name="Hamelin R."/>
            <person name="Burleigh J."/>
            <person name="Smith J."/>
            <person name="Yandell M."/>
            <person name="Nelson C."/>
            <person name="Grigoriev I."/>
            <person name="Davis J."/>
        </authorList>
    </citation>
    <scope>NUCLEOTIDE SEQUENCE</scope>
    <source>
        <strain evidence="2">G11</strain>
    </source>
</reference>
<evidence type="ECO:0000256" key="1">
    <source>
        <dbReference type="SAM" id="SignalP"/>
    </source>
</evidence>
<accession>A0A9P6N5R1</accession>
<comment type="caution">
    <text evidence="2">The sequence shown here is derived from an EMBL/GenBank/DDBJ whole genome shotgun (WGS) entry which is preliminary data.</text>
</comment>
<protein>
    <recommendedName>
        <fullName evidence="4">Secreted protein</fullName>
    </recommendedName>
</protein>
<evidence type="ECO:0000313" key="2">
    <source>
        <dbReference type="EMBL" id="KAG0139829.1"/>
    </source>
</evidence>
<sequence length="186" mass="20843">MPSSFSYSFMLFLVIGLFSASLVLVAGDNFELVDHTTKKQTVITCAAQWQQHRQRPHPYFDCTEIHGHYYSCRTCDGTVGHGAVRRVAAIGCSLIHGVVDSPLKAARRSERAVEQTDFKADGNNDEVYCDWFFRQVDSNGHFVRNGNITCHQFTPSLVAYECKGLANPIRCHGCTRPKVIAEGKER</sequence>
<gene>
    <name evidence="2" type="ORF">CROQUDRAFT_413918</name>
</gene>
<keyword evidence="3" id="KW-1185">Reference proteome</keyword>